<evidence type="ECO:0000313" key="10">
    <source>
        <dbReference type="Proteomes" id="UP000026962"/>
    </source>
</evidence>
<keyword evidence="6" id="KW-0560">Oxidoreductase</keyword>
<dbReference type="Gene3D" id="1.10.630.10">
    <property type="entry name" value="Cytochrome P450"/>
    <property type="match status" value="1"/>
</dbReference>
<dbReference type="SUPFAM" id="SSF48264">
    <property type="entry name" value="Cytochrome P450"/>
    <property type="match status" value="1"/>
</dbReference>
<dbReference type="GO" id="GO:0016705">
    <property type="term" value="F:oxidoreductase activity, acting on paired donors, with incorporation or reduction of molecular oxygen"/>
    <property type="evidence" value="ECO:0007669"/>
    <property type="project" value="InterPro"/>
</dbReference>
<feature type="binding site" description="axial binding residue" evidence="5">
    <location>
        <position position="559"/>
    </location>
    <ligand>
        <name>heme</name>
        <dbReference type="ChEBI" id="CHEBI:30413"/>
    </ligand>
    <ligandPart>
        <name>Fe</name>
        <dbReference type="ChEBI" id="CHEBI:18248"/>
    </ligandPart>
</feature>
<evidence type="ECO:0008006" key="11">
    <source>
        <dbReference type="Google" id="ProtNLM"/>
    </source>
</evidence>
<dbReference type="EnsemblPlants" id="OPUNC07G22730.2">
    <property type="protein sequence ID" value="OPUNC07G22730.2"/>
    <property type="gene ID" value="OPUNC07G22730"/>
</dbReference>
<comment type="similarity">
    <text evidence="2 6">Belongs to the cytochrome P450 family.</text>
</comment>
<evidence type="ECO:0000256" key="5">
    <source>
        <dbReference type="PIRSR" id="PIRSR602401-1"/>
    </source>
</evidence>
<dbReference type="InterPro" id="IPR001128">
    <property type="entry name" value="Cyt_P450"/>
</dbReference>
<feature type="compositionally biased region" description="Pro residues" evidence="7">
    <location>
        <begin position="35"/>
        <end position="45"/>
    </location>
</feature>
<dbReference type="PANTHER" id="PTHR24305:SF166">
    <property type="entry name" value="CYTOCHROME P450 12A4, MITOCHONDRIAL-RELATED"/>
    <property type="match status" value="1"/>
</dbReference>
<evidence type="ECO:0000256" key="2">
    <source>
        <dbReference type="ARBA" id="ARBA00010617"/>
    </source>
</evidence>
<dbReference type="eggNOG" id="KOG0157">
    <property type="taxonomic scope" value="Eukaryota"/>
</dbReference>
<reference evidence="9" key="2">
    <citation type="submission" date="2018-05" db="EMBL/GenBank/DDBJ databases">
        <title>OpunRS2 (Oryza punctata Reference Sequence Version 2).</title>
        <authorList>
            <person name="Zhang J."/>
            <person name="Kudrna D."/>
            <person name="Lee S."/>
            <person name="Talag J."/>
            <person name="Welchert J."/>
            <person name="Wing R.A."/>
        </authorList>
    </citation>
    <scope>NUCLEOTIDE SEQUENCE [LARGE SCALE GENOMIC DNA]</scope>
</reference>
<dbReference type="OMA" id="VQKMHFL"/>
<keyword evidence="8" id="KW-0472">Membrane</keyword>
<dbReference type="InterPro" id="IPR017972">
    <property type="entry name" value="Cyt_P450_CS"/>
</dbReference>
<organism evidence="9">
    <name type="scientific">Oryza punctata</name>
    <name type="common">Red rice</name>
    <dbReference type="NCBI Taxonomy" id="4537"/>
    <lineage>
        <taxon>Eukaryota</taxon>
        <taxon>Viridiplantae</taxon>
        <taxon>Streptophyta</taxon>
        <taxon>Embryophyta</taxon>
        <taxon>Tracheophyta</taxon>
        <taxon>Spermatophyta</taxon>
        <taxon>Magnoliopsida</taxon>
        <taxon>Liliopsida</taxon>
        <taxon>Poales</taxon>
        <taxon>Poaceae</taxon>
        <taxon>BOP clade</taxon>
        <taxon>Oryzoideae</taxon>
        <taxon>Oryzeae</taxon>
        <taxon>Oryzinae</taxon>
        <taxon>Oryza</taxon>
    </lineage>
</organism>
<name>A0A0E0LP06_ORYPU</name>
<evidence type="ECO:0000256" key="4">
    <source>
        <dbReference type="ARBA" id="ARBA00022989"/>
    </source>
</evidence>
<dbReference type="FunFam" id="1.10.630.10:FF:000092">
    <property type="entry name" value="Cytochrome P450 CYP727A4"/>
    <property type="match status" value="1"/>
</dbReference>
<dbReference type="PROSITE" id="PS00086">
    <property type="entry name" value="CYTOCHROME_P450"/>
    <property type="match status" value="1"/>
</dbReference>
<evidence type="ECO:0000256" key="8">
    <source>
        <dbReference type="SAM" id="Phobius"/>
    </source>
</evidence>
<dbReference type="GO" id="GO:0004497">
    <property type="term" value="F:monooxygenase activity"/>
    <property type="evidence" value="ECO:0007669"/>
    <property type="project" value="UniProtKB-KW"/>
</dbReference>
<dbReference type="InterPro" id="IPR002401">
    <property type="entry name" value="Cyt_P450_E_grp-I"/>
</dbReference>
<dbReference type="PRINTS" id="PR00463">
    <property type="entry name" value="EP450I"/>
</dbReference>
<dbReference type="GO" id="GO:0005506">
    <property type="term" value="F:iron ion binding"/>
    <property type="evidence" value="ECO:0007669"/>
    <property type="project" value="InterPro"/>
</dbReference>
<dbReference type="InterPro" id="IPR050121">
    <property type="entry name" value="Cytochrome_P450_monoxygenase"/>
</dbReference>
<evidence type="ECO:0000256" key="6">
    <source>
        <dbReference type="RuleBase" id="RU000461"/>
    </source>
</evidence>
<keyword evidence="10" id="KW-1185">Reference proteome</keyword>
<dbReference type="AlphaFoldDB" id="A0A0E0LP06"/>
<feature type="region of interest" description="Disordered" evidence="7">
    <location>
        <begin position="33"/>
        <end position="71"/>
    </location>
</feature>
<evidence type="ECO:0000313" key="9">
    <source>
        <dbReference type="EnsemblPlants" id="OPUNC07G22730.2"/>
    </source>
</evidence>
<keyword evidence="5 6" id="KW-0349">Heme</keyword>
<evidence type="ECO:0000256" key="1">
    <source>
        <dbReference type="ARBA" id="ARBA00001971"/>
    </source>
</evidence>
<comment type="cofactor">
    <cofactor evidence="1 5">
        <name>heme</name>
        <dbReference type="ChEBI" id="CHEBI:30413"/>
    </cofactor>
</comment>
<keyword evidence="4 8" id="KW-1133">Transmembrane helix</keyword>
<keyword evidence="5 6" id="KW-0408">Iron</keyword>
<keyword evidence="6" id="KW-0503">Monooxygenase</keyword>
<dbReference type="Proteomes" id="UP000026962">
    <property type="component" value="Chromosome 7"/>
</dbReference>
<dbReference type="STRING" id="4537.A0A0E0LP06"/>
<evidence type="ECO:0000256" key="3">
    <source>
        <dbReference type="ARBA" id="ARBA00022692"/>
    </source>
</evidence>
<dbReference type="Pfam" id="PF00067">
    <property type="entry name" value="p450"/>
    <property type="match status" value="1"/>
</dbReference>
<reference evidence="9" key="1">
    <citation type="submission" date="2015-04" db="UniProtKB">
        <authorList>
            <consortium name="EnsemblPlants"/>
        </authorList>
    </citation>
    <scope>IDENTIFICATION</scope>
</reference>
<sequence>MVRRFFFQGAVGECSILLSSLLLHGESSSSALLLRPPPRRSPPATTPRHGLLLRAPRAVHPPGRAPQRAPRRRVRRVGRGAFFRDYAERGTNAMLWAALLAVTWLLVLRVAALLRLWALGARLPGPPAFPADPGLAAVCRGAGYLSKLHGSYGPVVRLWLGPSQLLVSVKDSRVIKELLTKAEDKLPLTGKTYNLACGKLGLFISSFEKVKSRRESLKSFLDEKLSVGASGSSFKIIQIILDRIDSITARDFLDCRSFSQHMAFNVVGSALFGDAFFDWSDASAYEELMMTVAKDACFWASYAVSPFWKPDYRRYRTLCAQLKILTQGIVAKSRNQNGVLSLIDMSSCQRSERGIKDPCRGVSLLDGVISSRCLNEAAEGALSSEEEICGNIIGLMLHGISTCANLIGNILTRLALYANFQCQLHSEIVAGCHESSELKIDDVLRMKFLLATVCESARLLPAGPLLQRCSLQQDVSLNSSITIPAGAILVIPLHLVQMDASTWGNDACQFNPNRFLKKDINFEDILAAVHKGSNGINLFTEECDKTESFLPFGSGSRACVGQKFAVLGIAMLIASLLRSYELWIQPEQKQFCPAFNNLKKLYILCVYVEFDLLWAINLLEAAPSVELLFIDTWKHVCLVDQMDEEGRKGYLLRKNTSFMGDIRVYWH</sequence>
<keyword evidence="5 6" id="KW-0479">Metal-binding</keyword>
<dbReference type="InterPro" id="IPR036396">
    <property type="entry name" value="Cyt_P450_sf"/>
</dbReference>
<proteinExistence type="inferred from homology"/>
<feature type="transmembrane region" description="Helical" evidence="8">
    <location>
        <begin position="93"/>
        <end position="118"/>
    </location>
</feature>
<dbReference type="PANTHER" id="PTHR24305">
    <property type="entry name" value="CYTOCHROME P450"/>
    <property type="match status" value="1"/>
</dbReference>
<dbReference type="CDD" id="cd00302">
    <property type="entry name" value="cytochrome_P450"/>
    <property type="match status" value="1"/>
</dbReference>
<accession>A0A0E0LP06</accession>
<evidence type="ECO:0000256" key="7">
    <source>
        <dbReference type="SAM" id="MobiDB-lite"/>
    </source>
</evidence>
<dbReference type="GO" id="GO:0020037">
    <property type="term" value="F:heme binding"/>
    <property type="evidence" value="ECO:0007669"/>
    <property type="project" value="InterPro"/>
</dbReference>
<protein>
    <recommendedName>
        <fullName evidence="11">Cytochrome P450</fullName>
    </recommendedName>
</protein>
<keyword evidence="3 8" id="KW-0812">Transmembrane</keyword>
<dbReference type="Gramene" id="OPUNC07G22730.2">
    <property type="protein sequence ID" value="OPUNC07G22730.2"/>
    <property type="gene ID" value="OPUNC07G22730"/>
</dbReference>